<protein>
    <submittedName>
        <fullName evidence="1">Uncharacterized protein</fullName>
    </submittedName>
</protein>
<evidence type="ECO:0000313" key="2">
    <source>
        <dbReference type="Proteomes" id="UP000230821"/>
    </source>
</evidence>
<organism evidence="1 2">
    <name type="scientific">candidate division KSB3 bacterium</name>
    <dbReference type="NCBI Taxonomy" id="2044937"/>
    <lineage>
        <taxon>Bacteria</taxon>
        <taxon>candidate division KSB3</taxon>
    </lineage>
</organism>
<evidence type="ECO:0000313" key="1">
    <source>
        <dbReference type="EMBL" id="PIE35789.1"/>
    </source>
</evidence>
<dbReference type="EMBL" id="PDSK01000033">
    <property type="protein sequence ID" value="PIE35789.1"/>
    <property type="molecule type" value="Genomic_DNA"/>
</dbReference>
<sequence>MFFGADSTREQFFTRTLTLFKLMVMLVQTDSNQTGSPRKRFSFGAVSKWGGLEDHVSSRGKWIKKIYEGICDLPGDCGILLVSAIILASITTQPTK</sequence>
<gene>
    <name evidence="1" type="ORF">CSA56_02880</name>
</gene>
<comment type="caution">
    <text evidence="1">The sequence shown here is derived from an EMBL/GenBank/DDBJ whole genome shotgun (WGS) entry which is preliminary data.</text>
</comment>
<accession>A0A2G6KLU8</accession>
<proteinExistence type="predicted"/>
<reference evidence="1 2" key="1">
    <citation type="submission" date="2017-10" db="EMBL/GenBank/DDBJ databases">
        <title>Novel microbial diversity and functional potential in the marine mammal oral microbiome.</title>
        <authorList>
            <person name="Dudek N.K."/>
            <person name="Sun C.L."/>
            <person name="Burstein D."/>
            <person name="Kantor R.S."/>
            <person name="Aliaga Goltsman D.S."/>
            <person name="Bik E.M."/>
            <person name="Thomas B.C."/>
            <person name="Banfield J.F."/>
            <person name="Relman D.A."/>
        </authorList>
    </citation>
    <scope>NUCLEOTIDE SEQUENCE [LARGE SCALE GENOMIC DNA]</scope>
    <source>
        <strain evidence="1">DOLJORAL78_47_16</strain>
    </source>
</reference>
<dbReference type="Proteomes" id="UP000230821">
    <property type="component" value="Unassembled WGS sequence"/>
</dbReference>
<name>A0A2G6KLU8_9BACT</name>
<dbReference type="AlphaFoldDB" id="A0A2G6KLU8"/>